<keyword evidence="4 5" id="KW-0720">Serine protease</keyword>
<dbReference type="InterPro" id="IPR015500">
    <property type="entry name" value="Peptidase_S8_subtilisin-rel"/>
</dbReference>
<dbReference type="AlphaFoldDB" id="A0A438M759"/>
<dbReference type="GO" id="GO:0006508">
    <property type="term" value="P:proteolysis"/>
    <property type="evidence" value="ECO:0007669"/>
    <property type="project" value="UniProtKB-KW"/>
</dbReference>
<feature type="active site" description="Charge relay system" evidence="5">
    <location>
        <position position="377"/>
    </location>
</feature>
<dbReference type="InterPro" id="IPR022398">
    <property type="entry name" value="Peptidase_S8_His-AS"/>
</dbReference>
<dbReference type="PRINTS" id="PR00723">
    <property type="entry name" value="SUBTILISIN"/>
</dbReference>
<dbReference type="PANTHER" id="PTHR43806:SF11">
    <property type="entry name" value="CEREVISIN-RELATED"/>
    <property type="match status" value="1"/>
</dbReference>
<sequence>MFRSGRAVRFMIGGRDRSLLARLAQELARDPQVRVLRTVGNEQAPSLVVVEMTTAHAQALKRRLGPQVVIEPDNPLTPLGSGPQSQSTENGDPMAEKEKGENGKSRARSAKSKPQPNAQPVDSESVKKRQPAEGIEARLQRYMLAAKSPMQLMGAGMAEQPVSPAALHQMLQEDSRVQVVRRLQPARATLFSTAVAVPEIVVAEMDVEYARMLRQQLPQVQIERDRLLTLAKSTPTIDTVHAEPLLTPLGLQTTISFLVQDAAATPLRDATIHVMGTAGRFQAVTGNDGRAQVTLFGDTPQSVQSVLVMPAHGHWNWRMDRPALSPTRDNVVTLRKLSDTFTGFPAQQMFGWGQRAMRLDQLSPTFRGAGVKIAVIDSGADIQHPDLRNQVAAGKDLVDRKPNGWTVDAIRHGSHCSGIITAEDNGQGIFGFATEAEMHICKIFPGGYESDLIEALDYCIDKQIDVVNLSMGMLGYNNLIADKINDARTLGVACIVAAGNTAGPVNFPGNMPTVLTVAAIGKVGTYPADSGHAAEALQPNGDGYFSARFTCLGPEIDVCAPGVAILSTVPGGYASWDGTSQAAPHVTGLAALVLAHREEFHNEYRSRDHRRVDRLFEVLKASCVPVELGDPNRTGRGMPDAIRVFEPVPSGMVPAPGGQADLEQLLKKLLESGLIPAGTVAPQHHLIPAQASPSATGPATTPAGEHPVSTGVQGALARLDREMYAAGLAGHGPDPLA</sequence>
<evidence type="ECO:0000256" key="4">
    <source>
        <dbReference type="ARBA" id="ARBA00022825"/>
    </source>
</evidence>
<evidence type="ECO:0000256" key="5">
    <source>
        <dbReference type="PROSITE-ProRule" id="PRU01240"/>
    </source>
</evidence>
<dbReference type="InterPro" id="IPR036852">
    <property type="entry name" value="Peptidase_S8/S53_dom_sf"/>
</dbReference>
<feature type="active site" description="Charge relay system" evidence="5">
    <location>
        <position position="580"/>
    </location>
</feature>
<evidence type="ECO:0000256" key="2">
    <source>
        <dbReference type="ARBA" id="ARBA00022670"/>
    </source>
</evidence>
<dbReference type="Proteomes" id="UP000284824">
    <property type="component" value="Unassembled WGS sequence"/>
</dbReference>
<evidence type="ECO:0000256" key="6">
    <source>
        <dbReference type="SAM" id="MobiDB-lite"/>
    </source>
</evidence>
<keyword evidence="9" id="KW-1185">Reference proteome</keyword>
<gene>
    <name evidence="8" type="ORF">EDD27_4110</name>
</gene>
<feature type="active site" description="Charge relay system" evidence="5">
    <location>
        <position position="412"/>
    </location>
</feature>
<organism evidence="8 9">
    <name type="scientific">Nonomuraea polychroma</name>
    <dbReference type="NCBI Taxonomy" id="46176"/>
    <lineage>
        <taxon>Bacteria</taxon>
        <taxon>Bacillati</taxon>
        <taxon>Actinomycetota</taxon>
        <taxon>Actinomycetes</taxon>
        <taxon>Streptosporangiales</taxon>
        <taxon>Streptosporangiaceae</taxon>
        <taxon>Nonomuraea</taxon>
    </lineage>
</organism>
<comment type="similarity">
    <text evidence="1 5">Belongs to the peptidase S8 family.</text>
</comment>
<accession>A0A438M759</accession>
<dbReference type="PROSITE" id="PS00138">
    <property type="entry name" value="SUBTILASE_SER"/>
    <property type="match status" value="1"/>
</dbReference>
<dbReference type="InterPro" id="IPR000209">
    <property type="entry name" value="Peptidase_S8/S53_dom"/>
</dbReference>
<name>A0A438M759_9ACTN</name>
<dbReference type="InterPro" id="IPR023828">
    <property type="entry name" value="Peptidase_S8_Ser-AS"/>
</dbReference>
<keyword evidence="2 5" id="KW-0645">Protease</keyword>
<evidence type="ECO:0000313" key="8">
    <source>
        <dbReference type="EMBL" id="RVX41559.1"/>
    </source>
</evidence>
<protein>
    <submittedName>
        <fullName evidence="8">Subtilisin family serine protease</fullName>
    </submittedName>
</protein>
<evidence type="ECO:0000313" key="9">
    <source>
        <dbReference type="Proteomes" id="UP000284824"/>
    </source>
</evidence>
<dbReference type="GO" id="GO:0004252">
    <property type="term" value="F:serine-type endopeptidase activity"/>
    <property type="evidence" value="ECO:0007669"/>
    <property type="project" value="UniProtKB-UniRule"/>
</dbReference>
<feature type="region of interest" description="Disordered" evidence="6">
    <location>
        <begin position="64"/>
        <end position="133"/>
    </location>
</feature>
<feature type="compositionally biased region" description="Polar residues" evidence="6">
    <location>
        <begin position="112"/>
        <end position="122"/>
    </location>
</feature>
<dbReference type="Pfam" id="PF00082">
    <property type="entry name" value="Peptidase_S8"/>
    <property type="match status" value="1"/>
</dbReference>
<dbReference type="InterPro" id="IPR050131">
    <property type="entry name" value="Peptidase_S8_subtilisin-like"/>
</dbReference>
<dbReference type="EMBL" id="SAUN01000001">
    <property type="protein sequence ID" value="RVX41559.1"/>
    <property type="molecule type" value="Genomic_DNA"/>
</dbReference>
<feature type="domain" description="Peptidase S8/S53" evidence="7">
    <location>
        <begin position="368"/>
        <end position="601"/>
    </location>
</feature>
<proteinExistence type="inferred from homology"/>
<dbReference type="SUPFAM" id="SSF52743">
    <property type="entry name" value="Subtilisin-like"/>
    <property type="match status" value="1"/>
</dbReference>
<reference evidence="8 9" key="1">
    <citation type="submission" date="2019-01" db="EMBL/GenBank/DDBJ databases">
        <title>Sequencing the genomes of 1000 actinobacteria strains.</title>
        <authorList>
            <person name="Klenk H.-P."/>
        </authorList>
    </citation>
    <scope>NUCLEOTIDE SEQUENCE [LARGE SCALE GENOMIC DNA]</scope>
    <source>
        <strain evidence="8 9">DSM 43925</strain>
    </source>
</reference>
<dbReference type="PROSITE" id="PS00137">
    <property type="entry name" value="SUBTILASE_HIS"/>
    <property type="match status" value="1"/>
</dbReference>
<comment type="caution">
    <text evidence="8">The sequence shown here is derived from an EMBL/GenBank/DDBJ whole genome shotgun (WGS) entry which is preliminary data.</text>
</comment>
<keyword evidence="3 5" id="KW-0378">Hydrolase</keyword>
<dbReference type="PROSITE" id="PS51892">
    <property type="entry name" value="SUBTILASE"/>
    <property type="match status" value="1"/>
</dbReference>
<dbReference type="Gene3D" id="3.40.50.200">
    <property type="entry name" value="Peptidase S8/S53 domain"/>
    <property type="match status" value="1"/>
</dbReference>
<evidence type="ECO:0000259" key="7">
    <source>
        <dbReference type="Pfam" id="PF00082"/>
    </source>
</evidence>
<evidence type="ECO:0000256" key="1">
    <source>
        <dbReference type="ARBA" id="ARBA00011073"/>
    </source>
</evidence>
<dbReference type="PANTHER" id="PTHR43806">
    <property type="entry name" value="PEPTIDASE S8"/>
    <property type="match status" value="1"/>
</dbReference>
<feature type="compositionally biased region" description="Basic and acidic residues" evidence="6">
    <location>
        <begin position="94"/>
        <end position="104"/>
    </location>
</feature>
<evidence type="ECO:0000256" key="3">
    <source>
        <dbReference type="ARBA" id="ARBA00022801"/>
    </source>
</evidence>
<feature type="region of interest" description="Disordered" evidence="6">
    <location>
        <begin position="689"/>
        <end position="709"/>
    </location>
</feature>
<feature type="compositionally biased region" description="Basic and acidic residues" evidence="6">
    <location>
        <begin position="124"/>
        <end position="133"/>
    </location>
</feature>